<keyword evidence="1" id="KW-1133">Transmembrane helix</keyword>
<keyword evidence="3" id="KW-1185">Reference proteome</keyword>
<evidence type="ECO:0000256" key="1">
    <source>
        <dbReference type="SAM" id="Phobius"/>
    </source>
</evidence>
<evidence type="ECO:0000313" key="2">
    <source>
        <dbReference type="EMBL" id="MDO7881512.1"/>
    </source>
</evidence>
<feature type="transmembrane region" description="Helical" evidence="1">
    <location>
        <begin position="74"/>
        <end position="96"/>
    </location>
</feature>
<feature type="transmembrane region" description="Helical" evidence="1">
    <location>
        <begin position="108"/>
        <end position="128"/>
    </location>
</feature>
<sequence length="152" mass="15645">MKSATILARALVYGVILTVAIAVVGSLVGFLVAGVPGLVSGLIGAGLTALFMVLTAGSIVLAAKATKNEPSSTLFFGIVLGSWLLKFVLFIAILLVLRGQPFLEPLVFFFSILAAVIGSLAVDVIAFVGSRVPYADVPLPGDEAASERTTPQ</sequence>
<reference evidence="2 3" key="1">
    <citation type="submission" date="2023-07" db="EMBL/GenBank/DDBJ databases">
        <title>Protaetiibacter sp. nov WY-16 isolated from soil.</title>
        <authorList>
            <person name="Liu B."/>
            <person name="Wan Y."/>
        </authorList>
    </citation>
    <scope>NUCLEOTIDE SEQUENCE [LARGE SCALE GENOMIC DNA]</scope>
    <source>
        <strain evidence="2 3">WY-16</strain>
    </source>
</reference>
<evidence type="ECO:0000313" key="3">
    <source>
        <dbReference type="Proteomes" id="UP001241072"/>
    </source>
</evidence>
<organism evidence="2 3">
    <name type="scientific">Antiquaquibacter soli</name>
    <dbReference type="NCBI Taxonomy" id="3064523"/>
    <lineage>
        <taxon>Bacteria</taxon>
        <taxon>Bacillati</taxon>
        <taxon>Actinomycetota</taxon>
        <taxon>Actinomycetes</taxon>
        <taxon>Micrococcales</taxon>
        <taxon>Microbacteriaceae</taxon>
        <taxon>Antiquaquibacter</taxon>
    </lineage>
</organism>
<feature type="transmembrane region" description="Helical" evidence="1">
    <location>
        <begin position="12"/>
        <end position="32"/>
    </location>
</feature>
<accession>A0ABT9BM49</accession>
<name>A0ABT9BM49_9MICO</name>
<dbReference type="EMBL" id="JAUQUB010000001">
    <property type="protein sequence ID" value="MDO7881512.1"/>
    <property type="molecule type" value="Genomic_DNA"/>
</dbReference>
<dbReference type="Proteomes" id="UP001241072">
    <property type="component" value="Unassembled WGS sequence"/>
</dbReference>
<dbReference type="RefSeq" id="WP_305001923.1">
    <property type="nucleotide sequence ID" value="NZ_JAUQUB010000001.1"/>
</dbReference>
<keyword evidence="1" id="KW-0812">Transmembrane</keyword>
<gene>
    <name evidence="2" type="ORF">Q5716_04650</name>
</gene>
<proteinExistence type="predicted"/>
<evidence type="ECO:0008006" key="4">
    <source>
        <dbReference type="Google" id="ProtNLM"/>
    </source>
</evidence>
<protein>
    <recommendedName>
        <fullName evidence="4">ATP synthase protein I</fullName>
    </recommendedName>
</protein>
<feature type="transmembrane region" description="Helical" evidence="1">
    <location>
        <begin position="38"/>
        <end position="62"/>
    </location>
</feature>
<comment type="caution">
    <text evidence="2">The sequence shown here is derived from an EMBL/GenBank/DDBJ whole genome shotgun (WGS) entry which is preliminary data.</text>
</comment>
<keyword evidence="1" id="KW-0472">Membrane</keyword>